<organism evidence="3 4">
    <name type="scientific">Capsicum baccatum</name>
    <name type="common">Peruvian pepper</name>
    <dbReference type="NCBI Taxonomy" id="33114"/>
    <lineage>
        <taxon>Eukaryota</taxon>
        <taxon>Viridiplantae</taxon>
        <taxon>Streptophyta</taxon>
        <taxon>Embryophyta</taxon>
        <taxon>Tracheophyta</taxon>
        <taxon>Spermatophyta</taxon>
        <taxon>Magnoliopsida</taxon>
        <taxon>eudicotyledons</taxon>
        <taxon>Gunneridae</taxon>
        <taxon>Pentapetalae</taxon>
        <taxon>asterids</taxon>
        <taxon>lamiids</taxon>
        <taxon>Solanales</taxon>
        <taxon>Solanaceae</taxon>
        <taxon>Solanoideae</taxon>
        <taxon>Capsiceae</taxon>
        <taxon>Capsicum</taxon>
    </lineage>
</organism>
<dbReference type="InterPro" id="IPR002885">
    <property type="entry name" value="PPR_rpt"/>
</dbReference>
<dbReference type="NCBIfam" id="TIGR00756">
    <property type="entry name" value="PPR"/>
    <property type="match status" value="2"/>
</dbReference>
<keyword evidence="1" id="KW-0677">Repeat</keyword>
<dbReference type="PROSITE" id="PS51375">
    <property type="entry name" value="PPR"/>
    <property type="match status" value="1"/>
</dbReference>
<dbReference type="InterPro" id="IPR011990">
    <property type="entry name" value="TPR-like_helical_dom_sf"/>
</dbReference>
<protein>
    <submittedName>
        <fullName evidence="3">Pentatricopeptide repeat-containing protein</fullName>
    </submittedName>
</protein>
<keyword evidence="4" id="KW-1185">Reference proteome</keyword>
<evidence type="ECO:0000313" key="3">
    <source>
        <dbReference type="EMBL" id="PHT30361.1"/>
    </source>
</evidence>
<dbReference type="EMBL" id="MLFT02000038">
    <property type="protein sequence ID" value="PHT30361.1"/>
    <property type="molecule type" value="Genomic_DNA"/>
</dbReference>
<sequence length="140" mass="15522">MYNLMAKNERIEPDKYTFTFVLKACTGLSSFEMGVKIHEEVAKRNLENDVFIGTGLTDMYSKMGDLVSAWKVFDKMPERDVVVWNALISGVAQCGEAVKAVKLFKKMQIVYLGASSSEVVGVGGRHVDAATTRDDENFNA</sequence>
<evidence type="ECO:0000256" key="2">
    <source>
        <dbReference type="PROSITE-ProRule" id="PRU00708"/>
    </source>
</evidence>
<reference evidence="3 4" key="1">
    <citation type="journal article" date="2017" name="Genome Biol.">
        <title>New reference genome sequences of hot pepper reveal the massive evolution of plant disease-resistance genes by retroduplication.</title>
        <authorList>
            <person name="Kim S."/>
            <person name="Park J."/>
            <person name="Yeom S.I."/>
            <person name="Kim Y.M."/>
            <person name="Seo E."/>
            <person name="Kim K.T."/>
            <person name="Kim M.S."/>
            <person name="Lee J.M."/>
            <person name="Cheong K."/>
            <person name="Shin H.S."/>
            <person name="Kim S.B."/>
            <person name="Han K."/>
            <person name="Lee J."/>
            <person name="Park M."/>
            <person name="Lee H.A."/>
            <person name="Lee H.Y."/>
            <person name="Lee Y."/>
            <person name="Oh S."/>
            <person name="Lee J.H."/>
            <person name="Choi E."/>
            <person name="Choi E."/>
            <person name="Lee S.E."/>
            <person name="Jeon J."/>
            <person name="Kim H."/>
            <person name="Choi G."/>
            <person name="Song H."/>
            <person name="Lee J."/>
            <person name="Lee S.C."/>
            <person name="Kwon J.K."/>
            <person name="Lee H.Y."/>
            <person name="Koo N."/>
            <person name="Hong Y."/>
            <person name="Kim R.W."/>
            <person name="Kang W.H."/>
            <person name="Huh J.H."/>
            <person name="Kang B.C."/>
            <person name="Yang T.J."/>
            <person name="Lee Y.H."/>
            <person name="Bennetzen J.L."/>
            <person name="Choi D."/>
        </authorList>
    </citation>
    <scope>NUCLEOTIDE SEQUENCE [LARGE SCALE GENOMIC DNA]</scope>
    <source>
        <strain evidence="4">cv. PBC81</strain>
    </source>
</reference>
<dbReference type="GO" id="GO:0003723">
    <property type="term" value="F:RNA binding"/>
    <property type="evidence" value="ECO:0007669"/>
    <property type="project" value="InterPro"/>
</dbReference>
<evidence type="ECO:0000256" key="1">
    <source>
        <dbReference type="ARBA" id="ARBA00022737"/>
    </source>
</evidence>
<name>A0A2G2VBI9_CAPBA</name>
<dbReference type="OrthoDB" id="1935468at2759"/>
<feature type="repeat" description="PPR" evidence="2">
    <location>
        <begin position="80"/>
        <end position="110"/>
    </location>
</feature>
<comment type="caution">
    <text evidence="3">The sequence shown here is derived from an EMBL/GenBank/DDBJ whole genome shotgun (WGS) entry which is preliminary data.</text>
</comment>
<dbReference type="Pfam" id="PF01535">
    <property type="entry name" value="PPR"/>
    <property type="match status" value="2"/>
</dbReference>
<dbReference type="GO" id="GO:0009451">
    <property type="term" value="P:RNA modification"/>
    <property type="evidence" value="ECO:0007669"/>
    <property type="project" value="InterPro"/>
</dbReference>
<dbReference type="InterPro" id="IPR046960">
    <property type="entry name" value="PPR_At4g14850-like_plant"/>
</dbReference>
<accession>A0A2G2VBI9</accession>
<evidence type="ECO:0000313" key="4">
    <source>
        <dbReference type="Proteomes" id="UP000224567"/>
    </source>
</evidence>
<dbReference type="PANTHER" id="PTHR47926">
    <property type="entry name" value="PENTATRICOPEPTIDE REPEAT-CONTAINING PROTEIN"/>
    <property type="match status" value="1"/>
</dbReference>
<dbReference type="Gene3D" id="1.25.40.10">
    <property type="entry name" value="Tetratricopeptide repeat domain"/>
    <property type="match status" value="1"/>
</dbReference>
<proteinExistence type="predicted"/>
<dbReference type="FunFam" id="1.25.40.10:FF:000934">
    <property type="entry name" value="Pentatricopeptide repeat-containing protein"/>
    <property type="match status" value="1"/>
</dbReference>
<dbReference type="AlphaFoldDB" id="A0A2G2VBI9"/>
<reference evidence="4" key="2">
    <citation type="journal article" date="2017" name="J. Anim. Genet.">
        <title>Multiple reference genome sequences of hot pepper reveal the massive evolution of plant disease resistance genes by retroduplication.</title>
        <authorList>
            <person name="Kim S."/>
            <person name="Park J."/>
            <person name="Yeom S.-I."/>
            <person name="Kim Y.-M."/>
            <person name="Seo E."/>
            <person name="Kim K.-T."/>
            <person name="Kim M.-S."/>
            <person name="Lee J.M."/>
            <person name="Cheong K."/>
            <person name="Shin H.-S."/>
            <person name="Kim S.-B."/>
            <person name="Han K."/>
            <person name="Lee J."/>
            <person name="Park M."/>
            <person name="Lee H.-A."/>
            <person name="Lee H.-Y."/>
            <person name="Lee Y."/>
            <person name="Oh S."/>
            <person name="Lee J.H."/>
            <person name="Choi E."/>
            <person name="Choi E."/>
            <person name="Lee S.E."/>
            <person name="Jeon J."/>
            <person name="Kim H."/>
            <person name="Choi G."/>
            <person name="Song H."/>
            <person name="Lee J."/>
            <person name="Lee S.-C."/>
            <person name="Kwon J.-K."/>
            <person name="Lee H.-Y."/>
            <person name="Koo N."/>
            <person name="Hong Y."/>
            <person name="Kim R.W."/>
            <person name="Kang W.-H."/>
            <person name="Huh J.H."/>
            <person name="Kang B.-C."/>
            <person name="Yang T.-J."/>
            <person name="Lee Y.-H."/>
            <person name="Bennetzen J.L."/>
            <person name="Choi D."/>
        </authorList>
    </citation>
    <scope>NUCLEOTIDE SEQUENCE [LARGE SCALE GENOMIC DNA]</scope>
    <source>
        <strain evidence="4">cv. PBC81</strain>
    </source>
</reference>
<gene>
    <name evidence="3" type="ORF">CQW23_30055</name>
</gene>
<dbReference type="Proteomes" id="UP000224567">
    <property type="component" value="Unassembled WGS sequence"/>
</dbReference>